<reference evidence="3 4" key="1">
    <citation type="submission" date="2019-08" db="EMBL/GenBank/DDBJ databases">
        <title>Lewinella sp. strain SSH13 Genome sequencing and assembly.</title>
        <authorList>
            <person name="Kim I."/>
        </authorList>
    </citation>
    <scope>NUCLEOTIDE SEQUENCE [LARGE SCALE GENOMIC DNA]</scope>
    <source>
        <strain evidence="3 4">SSH13</strain>
    </source>
</reference>
<gene>
    <name evidence="3" type="ORF">FUA23_17990</name>
</gene>
<dbReference type="GO" id="GO:0060003">
    <property type="term" value="P:copper ion export"/>
    <property type="evidence" value="ECO:0007669"/>
    <property type="project" value="TreeGrafter"/>
</dbReference>
<dbReference type="OrthoDB" id="1522646at2"/>
<evidence type="ECO:0000259" key="2">
    <source>
        <dbReference type="Pfam" id="PF25967"/>
    </source>
</evidence>
<dbReference type="InterPro" id="IPR051909">
    <property type="entry name" value="MFP_Cation_Efflux"/>
</dbReference>
<dbReference type="InterPro" id="IPR058627">
    <property type="entry name" value="MdtA-like_C"/>
</dbReference>
<proteinExistence type="predicted"/>
<evidence type="ECO:0000256" key="1">
    <source>
        <dbReference type="ARBA" id="ARBA00022448"/>
    </source>
</evidence>
<accession>A0A5C7FAP8</accession>
<dbReference type="Gene3D" id="2.40.420.20">
    <property type="match status" value="1"/>
</dbReference>
<dbReference type="EMBL" id="VOXD01000033">
    <property type="protein sequence ID" value="TXF87702.1"/>
    <property type="molecule type" value="Genomic_DNA"/>
</dbReference>
<keyword evidence="1" id="KW-0813">Transport</keyword>
<dbReference type="AlphaFoldDB" id="A0A5C7FAP8"/>
<comment type="caution">
    <text evidence="3">The sequence shown here is derived from an EMBL/GenBank/DDBJ whole genome shotgun (WGS) entry which is preliminary data.</text>
</comment>
<feature type="domain" description="Multidrug resistance protein MdtA-like C-terminal permuted SH3" evidence="2">
    <location>
        <begin position="14"/>
        <end position="73"/>
    </location>
</feature>
<dbReference type="GO" id="GO:0030313">
    <property type="term" value="C:cell envelope"/>
    <property type="evidence" value="ECO:0007669"/>
    <property type="project" value="TreeGrafter"/>
</dbReference>
<dbReference type="Pfam" id="PF25967">
    <property type="entry name" value="RND-MFP_C"/>
    <property type="match status" value="1"/>
</dbReference>
<evidence type="ECO:0000313" key="3">
    <source>
        <dbReference type="EMBL" id="TXF87702.1"/>
    </source>
</evidence>
<dbReference type="Proteomes" id="UP000321907">
    <property type="component" value="Unassembled WGS sequence"/>
</dbReference>
<organism evidence="3 4">
    <name type="scientific">Neolewinella aurantiaca</name>
    <dbReference type="NCBI Taxonomy" id="2602767"/>
    <lineage>
        <taxon>Bacteria</taxon>
        <taxon>Pseudomonadati</taxon>
        <taxon>Bacteroidota</taxon>
        <taxon>Saprospiria</taxon>
        <taxon>Saprospirales</taxon>
        <taxon>Lewinellaceae</taxon>
        <taxon>Neolewinella</taxon>
    </lineage>
</organism>
<keyword evidence="4" id="KW-1185">Reference proteome</keyword>
<name>A0A5C7FAP8_9BACT</name>
<dbReference type="PANTHER" id="PTHR30097:SF4">
    <property type="entry name" value="SLR6042 PROTEIN"/>
    <property type="match status" value="1"/>
</dbReference>
<dbReference type="GO" id="GO:0015679">
    <property type="term" value="P:plasma membrane copper ion transport"/>
    <property type="evidence" value="ECO:0007669"/>
    <property type="project" value="TreeGrafter"/>
</dbReference>
<evidence type="ECO:0000313" key="4">
    <source>
        <dbReference type="Proteomes" id="UP000321907"/>
    </source>
</evidence>
<sequence>MNVNVTLETLAPSAVLLPKSAVVERSGRTLVFAYDAESSRAKWQYVTVGFENDELVAITEGVEAGQEVIVSGGFTLDHDSLVRVEE</sequence>
<dbReference type="RefSeq" id="WP_147932156.1">
    <property type="nucleotide sequence ID" value="NZ_VOXD01000033.1"/>
</dbReference>
<protein>
    <recommendedName>
        <fullName evidence="2">Multidrug resistance protein MdtA-like C-terminal permuted SH3 domain-containing protein</fullName>
    </recommendedName>
</protein>
<dbReference type="PANTHER" id="PTHR30097">
    <property type="entry name" value="CATION EFFLUX SYSTEM PROTEIN CUSB"/>
    <property type="match status" value="1"/>
</dbReference>